<evidence type="ECO:0000256" key="7">
    <source>
        <dbReference type="ARBA" id="ARBA00023237"/>
    </source>
</evidence>
<keyword evidence="6" id="KW-0472">Membrane</keyword>
<comment type="caution">
    <text evidence="9">The sequence shown here is derived from an EMBL/GenBank/DDBJ whole genome shotgun (WGS) entry which is preliminary data.</text>
</comment>
<feature type="domain" description="Autotransporter" evidence="8">
    <location>
        <begin position="531"/>
        <end position="789"/>
    </location>
</feature>
<dbReference type="InterPro" id="IPR003368">
    <property type="entry name" value="POMP_repeat"/>
</dbReference>
<dbReference type="InterPro" id="IPR036709">
    <property type="entry name" value="Autotransporte_beta_dom_sf"/>
</dbReference>
<gene>
    <name evidence="9" type="ORF">IAC69_02640</name>
</gene>
<dbReference type="PROSITE" id="PS51208">
    <property type="entry name" value="AUTOTRANSPORTER"/>
    <property type="match status" value="1"/>
</dbReference>
<dbReference type="Pfam" id="PF03797">
    <property type="entry name" value="Autotransporter"/>
    <property type="match status" value="1"/>
</dbReference>
<dbReference type="SMART" id="SM00869">
    <property type="entry name" value="Autotransporter"/>
    <property type="match status" value="1"/>
</dbReference>
<name>A0A9D9DFC7_9PROT</name>
<evidence type="ECO:0000256" key="1">
    <source>
        <dbReference type="ARBA" id="ARBA00004196"/>
    </source>
</evidence>
<proteinExistence type="predicted"/>
<dbReference type="SUPFAM" id="SSF103515">
    <property type="entry name" value="Autotransporter"/>
    <property type="match status" value="1"/>
</dbReference>
<dbReference type="Proteomes" id="UP000823630">
    <property type="component" value="Unassembled WGS sequence"/>
</dbReference>
<keyword evidence="7" id="KW-0998">Cell outer membrane</keyword>
<evidence type="ECO:0000313" key="10">
    <source>
        <dbReference type="Proteomes" id="UP000823630"/>
    </source>
</evidence>
<sequence>MSGVRDFSNILKFAAVVAFVVNVPARAADRIVIGAGETGTLGNQHYNGYESDTEKGGVVSNAGTLGIDFGAYISGNSAVAGGAIWNLGTINAAQWSSGYINFYNNHATGGDGGALYNNTGAAVNNLSHVLFQKNTATGNGGAVYNRGVINSISAATFAENDAKETGAGGAIWNGGTLDCVADSLFMQNYADIGGAINNTANIGSIIGTENSETGIRFVNNMAINGDSQNGGAIANSGNIGLIDNATFSSNQAGKNGGAIYNVGNNATITIADAHFVGNVAGTSGGAIYNGENQTVNLTGTVSFVGNQAGEAANDIYNDGIINIQNGAEVKIGSGINGNGTLELESGGVLDIGTSVVEQGKINLGGGVHMSAITTGAYGQIHADVINTGTGKIELSVGSAGTYDLFSGDVGEMLEYNTALFDMATENDGKLTFTTKSPTEIAENENLTLGAAAVVVGLANADTYSMGVASLNVQQALADDNIQYIEQEAGRLQANDLPVAQSVVNAVRSTLVSIADGRMHGNLGRARSAGDDARVAYGVWGHGTFNQTKFSDEFTANMRGISVGADALVGKKFTIGAGYAYNKSDVDSGARDTDVENNTVFVYGQYQPGKWYINAILDYTMSNYTDVSNAFGLVFETEYDAYAFGGQIMTGYDFEFGLSPEIGVRYLHLGQDEYENILSSVDVGDTDFLTGIVGARYAFGFDFESGLRLGANLRAAATYDVLSDAAVATVAIPNATTYQVDGRALDAFGGEFGVGVGVVYDGWDISINYNLAMRSDYTSHTGMLEFRYDF</sequence>
<comment type="subcellular location">
    <subcellularLocation>
        <location evidence="1">Cell envelope</location>
    </subcellularLocation>
    <subcellularLocation>
        <location evidence="2">Cell outer membrane</location>
    </subcellularLocation>
    <subcellularLocation>
        <location evidence="3">Secreted</location>
    </subcellularLocation>
</comment>
<dbReference type="InterPro" id="IPR005546">
    <property type="entry name" value="Autotransporte_beta"/>
</dbReference>
<evidence type="ECO:0000256" key="3">
    <source>
        <dbReference type="ARBA" id="ARBA00004613"/>
    </source>
</evidence>
<dbReference type="AlphaFoldDB" id="A0A9D9DFC7"/>
<evidence type="ECO:0000313" key="9">
    <source>
        <dbReference type="EMBL" id="MBO8425356.1"/>
    </source>
</evidence>
<evidence type="ECO:0000256" key="5">
    <source>
        <dbReference type="ARBA" id="ARBA00022729"/>
    </source>
</evidence>
<dbReference type="GO" id="GO:0005576">
    <property type="term" value="C:extracellular region"/>
    <property type="evidence" value="ECO:0007669"/>
    <property type="project" value="UniProtKB-SubCell"/>
</dbReference>
<evidence type="ECO:0000256" key="6">
    <source>
        <dbReference type="ARBA" id="ARBA00023136"/>
    </source>
</evidence>
<dbReference type="Gene3D" id="2.40.128.130">
    <property type="entry name" value="Autotransporter beta-domain"/>
    <property type="match status" value="1"/>
</dbReference>
<accession>A0A9D9DFC7</accession>
<dbReference type="Pfam" id="PF02415">
    <property type="entry name" value="Chlam_PMP"/>
    <property type="match status" value="2"/>
</dbReference>
<evidence type="ECO:0000259" key="8">
    <source>
        <dbReference type="PROSITE" id="PS51208"/>
    </source>
</evidence>
<keyword evidence="5" id="KW-0732">Signal</keyword>
<organism evidence="9 10">
    <name type="scientific">Candidatus Enterousia avistercoris</name>
    <dbReference type="NCBI Taxonomy" id="2840788"/>
    <lineage>
        <taxon>Bacteria</taxon>
        <taxon>Pseudomonadati</taxon>
        <taxon>Pseudomonadota</taxon>
        <taxon>Alphaproteobacteria</taxon>
        <taxon>Candidatus Enterousia</taxon>
    </lineage>
</organism>
<reference evidence="9" key="2">
    <citation type="journal article" date="2021" name="PeerJ">
        <title>Extensive microbial diversity within the chicken gut microbiome revealed by metagenomics and culture.</title>
        <authorList>
            <person name="Gilroy R."/>
            <person name="Ravi A."/>
            <person name="Getino M."/>
            <person name="Pursley I."/>
            <person name="Horton D.L."/>
            <person name="Alikhan N.F."/>
            <person name="Baker D."/>
            <person name="Gharbi K."/>
            <person name="Hall N."/>
            <person name="Watson M."/>
            <person name="Adriaenssens E.M."/>
            <person name="Foster-Nyarko E."/>
            <person name="Jarju S."/>
            <person name="Secka A."/>
            <person name="Antonio M."/>
            <person name="Oren A."/>
            <person name="Chaudhuri R.R."/>
            <person name="La Ragione R."/>
            <person name="Hildebrand F."/>
            <person name="Pallen M.J."/>
        </authorList>
    </citation>
    <scope>NUCLEOTIDE SEQUENCE</scope>
    <source>
        <strain evidence="9">8207</strain>
    </source>
</reference>
<keyword evidence="4" id="KW-0964">Secreted</keyword>
<reference evidence="9" key="1">
    <citation type="submission" date="2020-10" db="EMBL/GenBank/DDBJ databases">
        <authorList>
            <person name="Gilroy R."/>
        </authorList>
    </citation>
    <scope>NUCLEOTIDE SEQUENCE</scope>
    <source>
        <strain evidence="9">8207</strain>
    </source>
</reference>
<dbReference type="NCBIfam" id="TIGR01376">
    <property type="entry name" value="POMP_repeat"/>
    <property type="match status" value="2"/>
</dbReference>
<evidence type="ECO:0000256" key="2">
    <source>
        <dbReference type="ARBA" id="ARBA00004442"/>
    </source>
</evidence>
<dbReference type="EMBL" id="JADINC010000042">
    <property type="protein sequence ID" value="MBO8425356.1"/>
    <property type="molecule type" value="Genomic_DNA"/>
</dbReference>
<evidence type="ECO:0000256" key="4">
    <source>
        <dbReference type="ARBA" id="ARBA00022525"/>
    </source>
</evidence>
<dbReference type="GO" id="GO:0009279">
    <property type="term" value="C:cell outer membrane"/>
    <property type="evidence" value="ECO:0007669"/>
    <property type="project" value="UniProtKB-SubCell"/>
</dbReference>
<protein>
    <submittedName>
        <fullName evidence="9">Autotransporter domain-containing protein</fullName>
    </submittedName>
</protein>